<evidence type="ECO:0000256" key="4">
    <source>
        <dbReference type="ARBA" id="ARBA00022692"/>
    </source>
</evidence>
<dbReference type="PROSITE" id="PS00018">
    <property type="entry name" value="EF_HAND_1"/>
    <property type="match status" value="1"/>
</dbReference>
<feature type="domain" description="EF-hand" evidence="11">
    <location>
        <begin position="280"/>
        <end position="315"/>
    </location>
</feature>
<dbReference type="Pfam" id="PF01699">
    <property type="entry name" value="Na_Ca_ex"/>
    <property type="match status" value="1"/>
</dbReference>
<keyword evidence="10" id="KW-0732">Signal</keyword>
<feature type="transmembrane region" description="Helical" evidence="9">
    <location>
        <begin position="408"/>
        <end position="426"/>
    </location>
</feature>
<name>A0ABR0UNF4_REHGL</name>
<evidence type="ECO:0000256" key="7">
    <source>
        <dbReference type="ARBA" id="ARBA00023065"/>
    </source>
</evidence>
<feature type="transmembrane region" description="Helical" evidence="9">
    <location>
        <begin position="69"/>
        <end position="92"/>
    </location>
</feature>
<dbReference type="PANTHER" id="PTHR31503:SF80">
    <property type="entry name" value="EF-HAND DOMAIN-CONTAINING PROTEIN"/>
    <property type="match status" value="1"/>
</dbReference>
<protein>
    <recommendedName>
        <fullName evidence="11">EF-hand domain-containing protein</fullName>
    </recommendedName>
</protein>
<feature type="transmembrane region" description="Helical" evidence="9">
    <location>
        <begin position="226"/>
        <end position="246"/>
    </location>
</feature>
<accession>A0ABR0UNF4</accession>
<dbReference type="EMBL" id="JABTTQ020002413">
    <property type="protein sequence ID" value="KAK6124223.1"/>
    <property type="molecule type" value="Genomic_DNA"/>
</dbReference>
<evidence type="ECO:0000256" key="2">
    <source>
        <dbReference type="ARBA" id="ARBA00022448"/>
    </source>
</evidence>
<feature type="transmembrane region" description="Helical" evidence="9">
    <location>
        <begin position="104"/>
        <end position="125"/>
    </location>
</feature>
<feature type="signal peptide" evidence="10">
    <location>
        <begin position="1"/>
        <end position="20"/>
    </location>
</feature>
<evidence type="ECO:0000259" key="11">
    <source>
        <dbReference type="PROSITE" id="PS50222"/>
    </source>
</evidence>
<dbReference type="PROSITE" id="PS50222">
    <property type="entry name" value="EF_HAND_2"/>
    <property type="match status" value="2"/>
</dbReference>
<keyword evidence="13" id="KW-1185">Reference proteome</keyword>
<dbReference type="CDD" id="cd00051">
    <property type="entry name" value="EFh"/>
    <property type="match status" value="1"/>
</dbReference>
<keyword evidence="2" id="KW-0813">Transport</keyword>
<dbReference type="InterPro" id="IPR002048">
    <property type="entry name" value="EF_hand_dom"/>
</dbReference>
<dbReference type="Proteomes" id="UP001318860">
    <property type="component" value="Unassembled WGS sequence"/>
</dbReference>
<keyword evidence="8 9" id="KW-0472">Membrane</keyword>
<evidence type="ECO:0000256" key="3">
    <source>
        <dbReference type="ARBA" id="ARBA00022449"/>
    </source>
</evidence>
<dbReference type="InterPro" id="IPR004713">
    <property type="entry name" value="CaH_exchang"/>
</dbReference>
<evidence type="ECO:0000256" key="6">
    <source>
        <dbReference type="ARBA" id="ARBA00022989"/>
    </source>
</evidence>
<comment type="subcellular location">
    <subcellularLocation>
        <location evidence="1">Endomembrane system</location>
        <topology evidence="1">Multi-pass membrane protein</topology>
    </subcellularLocation>
</comment>
<keyword evidence="3" id="KW-0050">Antiport</keyword>
<dbReference type="PANTHER" id="PTHR31503">
    <property type="entry name" value="VACUOLAR CALCIUM ION TRANSPORTER"/>
    <property type="match status" value="1"/>
</dbReference>
<evidence type="ECO:0000256" key="5">
    <source>
        <dbReference type="ARBA" id="ARBA00022837"/>
    </source>
</evidence>
<dbReference type="SMART" id="SM00054">
    <property type="entry name" value="EFh"/>
    <property type="match status" value="2"/>
</dbReference>
<proteinExistence type="predicted"/>
<feature type="transmembrane region" description="Helical" evidence="9">
    <location>
        <begin position="541"/>
        <end position="563"/>
    </location>
</feature>
<keyword evidence="7" id="KW-0406">Ion transport</keyword>
<keyword evidence="5" id="KW-0106">Calcium</keyword>
<evidence type="ECO:0000256" key="1">
    <source>
        <dbReference type="ARBA" id="ARBA00004127"/>
    </source>
</evidence>
<dbReference type="InterPro" id="IPR018247">
    <property type="entry name" value="EF_Hand_1_Ca_BS"/>
</dbReference>
<feature type="chain" id="PRO_5045247532" description="EF-hand domain-containing protein" evidence="10">
    <location>
        <begin position="21"/>
        <end position="564"/>
    </location>
</feature>
<feature type="transmembrane region" description="Helical" evidence="9">
    <location>
        <begin position="478"/>
        <end position="499"/>
    </location>
</feature>
<evidence type="ECO:0000313" key="13">
    <source>
        <dbReference type="Proteomes" id="UP001318860"/>
    </source>
</evidence>
<evidence type="ECO:0000256" key="8">
    <source>
        <dbReference type="ARBA" id="ARBA00023136"/>
    </source>
</evidence>
<keyword evidence="4 9" id="KW-0812">Transmembrane</keyword>
<organism evidence="12 13">
    <name type="scientific">Rehmannia glutinosa</name>
    <name type="common">Chinese foxglove</name>
    <dbReference type="NCBI Taxonomy" id="99300"/>
    <lineage>
        <taxon>Eukaryota</taxon>
        <taxon>Viridiplantae</taxon>
        <taxon>Streptophyta</taxon>
        <taxon>Embryophyta</taxon>
        <taxon>Tracheophyta</taxon>
        <taxon>Spermatophyta</taxon>
        <taxon>Magnoliopsida</taxon>
        <taxon>eudicotyledons</taxon>
        <taxon>Gunneridae</taxon>
        <taxon>Pentapetalae</taxon>
        <taxon>asterids</taxon>
        <taxon>lamiids</taxon>
        <taxon>Lamiales</taxon>
        <taxon>Orobanchaceae</taxon>
        <taxon>Rehmannieae</taxon>
        <taxon>Rehmannia</taxon>
    </lineage>
</organism>
<dbReference type="InterPro" id="IPR004837">
    <property type="entry name" value="NaCa_Exmemb"/>
</dbReference>
<feature type="transmembrane region" description="Helical" evidence="9">
    <location>
        <begin position="202"/>
        <end position="220"/>
    </location>
</feature>
<feature type="domain" description="EF-hand" evidence="11">
    <location>
        <begin position="320"/>
        <end position="355"/>
    </location>
</feature>
<comment type="caution">
    <text evidence="12">The sequence shown here is derived from an EMBL/GenBank/DDBJ whole genome shotgun (WGS) entry which is preliminary data.</text>
</comment>
<dbReference type="SUPFAM" id="SSF47473">
    <property type="entry name" value="EF-hand"/>
    <property type="match status" value="1"/>
</dbReference>
<evidence type="ECO:0000313" key="12">
    <source>
        <dbReference type="EMBL" id="KAK6124223.1"/>
    </source>
</evidence>
<evidence type="ECO:0000256" key="9">
    <source>
        <dbReference type="SAM" id="Phobius"/>
    </source>
</evidence>
<dbReference type="Gene3D" id="1.10.238.10">
    <property type="entry name" value="EF-hand"/>
    <property type="match status" value="1"/>
</dbReference>
<feature type="transmembrane region" description="Helical" evidence="9">
    <location>
        <begin position="446"/>
        <end position="466"/>
    </location>
</feature>
<feature type="transmembrane region" description="Helical" evidence="9">
    <location>
        <begin position="145"/>
        <end position="167"/>
    </location>
</feature>
<dbReference type="InterPro" id="IPR011992">
    <property type="entry name" value="EF-hand-dom_pair"/>
</dbReference>
<sequence>MKKLNIISLLLILGSQLAYSRSIKKDANMMMISDGVDPESKSSFIEWGLSAATETCEPIYGFLPCSTNVWGLLFLIVVYEILLSLGGKYVAIGSDLFFQITGPGLFGASLFQFLGTIPQIVLVLVSSLSGSLEAAQQRATLGMGLVAGTTVMLLTLIWGTSVVLGSYDLSEVITIDKSESKKNTSKGYGIVTDAETSYTARIMLITLAPFLILLLARVFNSSSGRRVIILIALIVTVILLFAYVFYQIFQPWIQNRRFEYLMNKYAKDKLLRLLSRNGKPDTQKIQQLFNKIDNNKNASVSALELRVLLLGVKMDDDDLSTERDVENILESFDTSGDGRITQDEFIRGMTKLAYDLSDQTPDRIKYGGGSSNSQKIEMQKNSELQEGLLGNSTRFSQKGISTNSWLDYLRAFLFVIIGTVMLVALATPLARSVVSFAQAANFSSFFVSYFVVPLAMNYGVALQSIASARQKTQKSISLTLSALYGGVYMNNIVGLIVFLAPVYARNLSADVFAEVVVVVIICILMTLFTSVCTKFSRRMGYFVLLLYPISLALVYLLTSFLGWA</sequence>
<evidence type="ECO:0000256" key="10">
    <source>
        <dbReference type="SAM" id="SignalP"/>
    </source>
</evidence>
<feature type="transmembrane region" description="Helical" evidence="9">
    <location>
        <begin position="511"/>
        <end position="529"/>
    </location>
</feature>
<reference evidence="12 13" key="1">
    <citation type="journal article" date="2021" name="Comput. Struct. Biotechnol. J.">
        <title>De novo genome assembly of the potent medicinal plant Rehmannia glutinosa using nanopore technology.</title>
        <authorList>
            <person name="Ma L."/>
            <person name="Dong C."/>
            <person name="Song C."/>
            <person name="Wang X."/>
            <person name="Zheng X."/>
            <person name="Niu Y."/>
            <person name="Chen S."/>
            <person name="Feng W."/>
        </authorList>
    </citation>
    <scope>NUCLEOTIDE SEQUENCE [LARGE SCALE GENOMIC DNA]</scope>
    <source>
        <strain evidence="12">DH-2019</strain>
    </source>
</reference>
<keyword evidence="6 9" id="KW-1133">Transmembrane helix</keyword>
<gene>
    <name evidence="12" type="ORF">DH2020_042059</name>
</gene>
<dbReference type="Pfam" id="PF13499">
    <property type="entry name" value="EF-hand_7"/>
    <property type="match status" value="1"/>
</dbReference>